<dbReference type="SUPFAM" id="SSF53067">
    <property type="entry name" value="Actin-like ATPase domain"/>
    <property type="match status" value="2"/>
</dbReference>
<reference evidence="8 9" key="1">
    <citation type="submission" date="2024-07" db="EMBL/GenBank/DDBJ databases">
        <title>Section-level genome sequencing and comparative genomics of Aspergillus sections Usti and Cavernicolus.</title>
        <authorList>
            <consortium name="Lawrence Berkeley National Laboratory"/>
            <person name="Nybo J.L."/>
            <person name="Vesth T.C."/>
            <person name="Theobald S."/>
            <person name="Frisvad J.C."/>
            <person name="Larsen T.O."/>
            <person name="Kjaerboelling I."/>
            <person name="Rothschild-Mancinelli K."/>
            <person name="Lyhne E.K."/>
            <person name="Kogle M.E."/>
            <person name="Barry K."/>
            <person name="Clum A."/>
            <person name="Na H."/>
            <person name="Ledsgaard L."/>
            <person name="Lin J."/>
            <person name="Lipzen A."/>
            <person name="Kuo A."/>
            <person name="Riley R."/>
            <person name="Mondo S."/>
            <person name="LaButti K."/>
            <person name="Haridas S."/>
            <person name="Pangalinan J."/>
            <person name="Salamov A.A."/>
            <person name="Simmons B.A."/>
            <person name="Magnuson J.K."/>
            <person name="Chen J."/>
            <person name="Drula E."/>
            <person name="Henrissat B."/>
            <person name="Wiebenga A."/>
            <person name="Lubbers R.J."/>
            <person name="Gomes A.C."/>
            <person name="Macurrencykelacurrency M.R."/>
            <person name="Stajich J."/>
            <person name="Grigoriev I.V."/>
            <person name="Mortensen U.H."/>
            <person name="De vries R.P."/>
            <person name="Baker S.E."/>
            <person name="Andersen M.R."/>
        </authorList>
    </citation>
    <scope>NUCLEOTIDE SEQUENCE [LARGE SCALE GENOMIC DNA]</scope>
    <source>
        <strain evidence="8 9">CBS 756.74</strain>
    </source>
</reference>
<evidence type="ECO:0000256" key="2">
    <source>
        <dbReference type="ARBA" id="ARBA00012122"/>
    </source>
</evidence>
<evidence type="ECO:0000313" key="8">
    <source>
        <dbReference type="EMBL" id="KAL2860027.1"/>
    </source>
</evidence>
<dbReference type="InterPro" id="IPR002731">
    <property type="entry name" value="ATPase_BadF"/>
</dbReference>
<dbReference type="Proteomes" id="UP001610444">
    <property type="component" value="Unassembled WGS sequence"/>
</dbReference>
<evidence type="ECO:0000256" key="4">
    <source>
        <dbReference type="ARBA" id="ARBA00023239"/>
    </source>
</evidence>
<keyword evidence="5" id="KW-0119">Carbohydrate metabolism</keyword>
<keyword evidence="9" id="KW-1185">Reference proteome</keyword>
<dbReference type="Gene3D" id="3.30.420.40">
    <property type="match status" value="2"/>
</dbReference>
<dbReference type="Pfam" id="PF22645">
    <property type="entry name" value="GKRP_SIS_N"/>
    <property type="match status" value="1"/>
</dbReference>
<dbReference type="PROSITE" id="PS51464">
    <property type="entry name" value="SIS"/>
    <property type="match status" value="1"/>
</dbReference>
<dbReference type="PROSITE" id="PS01272">
    <property type="entry name" value="GCKR"/>
    <property type="match status" value="1"/>
</dbReference>
<dbReference type="EC" id="2.7.1.59" evidence="2"/>
<evidence type="ECO:0000256" key="1">
    <source>
        <dbReference type="ARBA" id="ARBA00006198"/>
    </source>
</evidence>
<name>A0ABR4L6Q5_9EURO</name>
<dbReference type="InterPro" id="IPR040190">
    <property type="entry name" value="MURQ/GCKR"/>
</dbReference>
<dbReference type="HAMAP" id="MF_00068">
    <property type="entry name" value="MurQ"/>
    <property type="match status" value="1"/>
</dbReference>
<evidence type="ECO:0000259" key="7">
    <source>
        <dbReference type="PROSITE" id="PS51464"/>
    </source>
</evidence>
<evidence type="ECO:0000256" key="6">
    <source>
        <dbReference type="ARBA" id="ARBA00031123"/>
    </source>
</evidence>
<dbReference type="PANTHER" id="PTHR10088:SF4">
    <property type="entry name" value="GLUCOKINASE REGULATORY PROTEIN"/>
    <property type="match status" value="1"/>
</dbReference>
<evidence type="ECO:0000256" key="3">
    <source>
        <dbReference type="ARBA" id="ARBA00014974"/>
    </source>
</evidence>
<dbReference type="InterPro" id="IPR005486">
    <property type="entry name" value="Glucokinase_regulatory_CS"/>
</dbReference>
<dbReference type="InterPro" id="IPR046348">
    <property type="entry name" value="SIS_dom_sf"/>
</dbReference>
<dbReference type="PANTHER" id="PTHR10088">
    <property type="entry name" value="GLUCOKINASE REGULATORY PROTEIN"/>
    <property type="match status" value="1"/>
</dbReference>
<comment type="similarity">
    <text evidence="1">Belongs to the eukaryotic-type N-acetylglucosamine kinase family.</text>
</comment>
<dbReference type="GeneID" id="98163022"/>
<sequence length="693" mass="73263">MAQDALDLSGLQTEAINERTSNIDRVSTLQMCTMINDEDITVAESVTACLEDIAVAIDLLVPRVRAGGRVIYVGAGTSGRLGVLDSSEILPTFAAPPTQFVGLIAGGDAAIRKAQEGAEDSTAAGRDELTAMSLNGEQDSIIGIAASGRTPYVLGALEYAKSLGCLTIGVACVSPSEIGRSGNVDIMIAPLPGPEVITGSTRLKAGTATKLVLNMLSTGTMIRAGKTYGNMMVDLIASNQKLKQRSRNILRKVSRRCSTMTDQDLDDLLARCGGRVKVALVVAEKGISVEESREQLEMAQGVLAKVITTEDEAPVKTPLINGFKHHRSVLCIDGGGSKCAAVVGDTGGDLGEGFAGPCNLRTDGNFEASVDAIVIAAREAFRNIGKPANQINGINGSTDSHQSTITNHDQSFDSIWIASAGMDRPGMRERVQAAVAQNLNLNKSIQMRITNDVDLLAAAMARHPEISSSLVVIAGTGSIAIRYAYNNDDIVPRRVARAGGWGHLLGDEGAGYAIGRQAIRKTLFSLDDIKLAPRKSGLSSLELKVVNFFSKCSSEANDDVRDIDLLSNVLMASDDKSAKSRIAGIAQTILDSAGSGDAEAVEIIAQQVSGFVDNTLTRLLDPQSHGYIDPSKCGLILSGGVMLHSVYQTIFQLALAKRNIRFSYTEAVPNAALVGVEYLLASHTLRPRQNGVI</sequence>
<comment type="caution">
    <text evidence="8">The sequence shown here is derived from an EMBL/GenBank/DDBJ whole genome shotgun (WGS) entry which is preliminary data.</text>
</comment>
<keyword evidence="4" id="KW-0456">Lyase</keyword>
<dbReference type="EMBL" id="JBFXLR010000002">
    <property type="protein sequence ID" value="KAL2860027.1"/>
    <property type="molecule type" value="Genomic_DNA"/>
</dbReference>
<dbReference type="SUPFAM" id="SSF53697">
    <property type="entry name" value="SIS domain"/>
    <property type="match status" value="1"/>
</dbReference>
<feature type="domain" description="SIS" evidence="7">
    <location>
        <begin position="60"/>
        <end position="226"/>
    </location>
</feature>
<dbReference type="CDD" id="cd05007">
    <property type="entry name" value="SIS_Etherase"/>
    <property type="match status" value="1"/>
</dbReference>
<accession>A0ABR4L6Q5</accession>
<dbReference type="Gene3D" id="3.40.50.10490">
    <property type="entry name" value="Glucose-6-phosphate isomerase like protein, domain 1"/>
    <property type="match status" value="1"/>
</dbReference>
<evidence type="ECO:0000256" key="5">
    <source>
        <dbReference type="ARBA" id="ARBA00023277"/>
    </source>
</evidence>
<dbReference type="NCBIfam" id="TIGR00274">
    <property type="entry name" value="N-acetylmuramic acid 6-phosphate etherase"/>
    <property type="match status" value="1"/>
</dbReference>
<dbReference type="NCBIfam" id="NF003915">
    <property type="entry name" value="PRK05441.1"/>
    <property type="match status" value="1"/>
</dbReference>
<dbReference type="RefSeq" id="XP_070904718.1">
    <property type="nucleotide sequence ID" value="XM_071047858.1"/>
</dbReference>
<evidence type="ECO:0000313" key="9">
    <source>
        <dbReference type="Proteomes" id="UP001610444"/>
    </source>
</evidence>
<dbReference type="InterPro" id="IPR005488">
    <property type="entry name" value="Etherase_MurQ"/>
</dbReference>
<dbReference type="InterPro" id="IPR043129">
    <property type="entry name" value="ATPase_NBD"/>
</dbReference>
<gene>
    <name evidence="8" type="ORF">BJX68DRAFT_275482</name>
</gene>
<protein>
    <recommendedName>
        <fullName evidence="3">N-acetyl-D-glucosamine kinase</fullName>
        <ecNumber evidence="2">2.7.1.59</ecNumber>
    </recommendedName>
    <alternativeName>
        <fullName evidence="6">GlcNAc kinase</fullName>
    </alternativeName>
</protein>
<organism evidence="8 9">
    <name type="scientific">Aspergillus pseudodeflectus</name>
    <dbReference type="NCBI Taxonomy" id="176178"/>
    <lineage>
        <taxon>Eukaryota</taxon>
        <taxon>Fungi</taxon>
        <taxon>Dikarya</taxon>
        <taxon>Ascomycota</taxon>
        <taxon>Pezizomycotina</taxon>
        <taxon>Eurotiomycetes</taxon>
        <taxon>Eurotiomycetidae</taxon>
        <taxon>Eurotiales</taxon>
        <taxon>Aspergillaceae</taxon>
        <taxon>Aspergillus</taxon>
        <taxon>Aspergillus subgen. Nidulantes</taxon>
    </lineage>
</organism>
<dbReference type="InterPro" id="IPR001347">
    <property type="entry name" value="SIS_dom"/>
</dbReference>
<proteinExistence type="inferred from homology"/>
<dbReference type="NCBIfam" id="NF009222">
    <property type="entry name" value="PRK12570.1"/>
    <property type="match status" value="1"/>
</dbReference>
<dbReference type="Pfam" id="PF01869">
    <property type="entry name" value="BcrAD_BadFG"/>
    <property type="match status" value="1"/>
</dbReference>
<dbReference type="Gene3D" id="1.10.8.1080">
    <property type="match status" value="1"/>
</dbReference>